<proteinExistence type="predicted"/>
<dbReference type="EMBL" id="NIZW01000017">
    <property type="protein sequence ID" value="PHQ33482.1"/>
    <property type="molecule type" value="Genomic_DNA"/>
</dbReference>
<dbReference type="AlphaFoldDB" id="A0A2G1W375"/>
<reference evidence="2 3" key="1">
    <citation type="submission" date="2017-06" db="EMBL/GenBank/DDBJ databases">
        <title>Description of Rhodopirellula bahusiensis sp. nov.</title>
        <authorList>
            <person name="Kizina J."/>
            <person name="Harder J."/>
        </authorList>
    </citation>
    <scope>NUCLEOTIDE SEQUENCE [LARGE SCALE GENOMIC DNA]</scope>
    <source>
        <strain evidence="2 3">SWK21</strain>
    </source>
</reference>
<organism evidence="2 3">
    <name type="scientific">Rhodopirellula bahusiensis</name>
    <dbReference type="NCBI Taxonomy" id="2014065"/>
    <lineage>
        <taxon>Bacteria</taxon>
        <taxon>Pseudomonadati</taxon>
        <taxon>Planctomycetota</taxon>
        <taxon>Planctomycetia</taxon>
        <taxon>Pirellulales</taxon>
        <taxon>Pirellulaceae</taxon>
        <taxon>Rhodopirellula</taxon>
    </lineage>
</organism>
<keyword evidence="3" id="KW-1185">Reference proteome</keyword>
<dbReference type="Proteomes" id="UP000225740">
    <property type="component" value="Unassembled WGS sequence"/>
</dbReference>
<sequence>MESNMNAIDSCKRSLANVDARISDVRQAINKNPEEAWKLELSLSSLQSQRKLLEKEIDELSLQAGREVCSYRIVDTDALPIASLGESLVSFQEVFTTIYSAAKQDSEKRTRVPHAHVAESKLLFNYSFAGSVGIAMASPSDPQFFESDLRHAVDILFELASGDDEQVHAHAEKLGKVSIRKLYNWAKVHVDINSGIEIIWRTGADSFIQSLISKEAFRDLELRLFKVTDIIEDRRMLSGELVGADVKNNTFHFVADDGLEIRGKYSKANSEDQHIELPMNCIVEVLKHTELRYTTDDEVIRYELLRIMLADRKTGDETQ</sequence>
<keyword evidence="1" id="KW-0175">Coiled coil</keyword>
<comment type="caution">
    <text evidence="2">The sequence shown here is derived from an EMBL/GenBank/DDBJ whole genome shotgun (WGS) entry which is preliminary data.</text>
</comment>
<evidence type="ECO:0000313" key="2">
    <source>
        <dbReference type="EMBL" id="PHQ33482.1"/>
    </source>
</evidence>
<accession>A0A2G1W375</accession>
<protein>
    <submittedName>
        <fullName evidence="2">Uncharacterized protein</fullName>
    </submittedName>
</protein>
<evidence type="ECO:0000256" key="1">
    <source>
        <dbReference type="SAM" id="Coils"/>
    </source>
</evidence>
<name>A0A2G1W375_9BACT</name>
<feature type="coiled-coil region" evidence="1">
    <location>
        <begin position="36"/>
        <end position="63"/>
    </location>
</feature>
<evidence type="ECO:0000313" key="3">
    <source>
        <dbReference type="Proteomes" id="UP000225740"/>
    </source>
</evidence>
<gene>
    <name evidence="2" type="ORF">CEE69_20930</name>
</gene>